<proteinExistence type="predicted"/>
<feature type="domain" description="Rhodanese" evidence="1">
    <location>
        <begin position="57"/>
        <end position="147"/>
    </location>
</feature>
<dbReference type="EMBL" id="BAAAFA010000011">
    <property type="protein sequence ID" value="GAA0822262.1"/>
    <property type="molecule type" value="Genomic_DNA"/>
</dbReference>
<gene>
    <name evidence="2" type="ORF">GCM10009111_30270</name>
</gene>
<dbReference type="Pfam" id="PF00581">
    <property type="entry name" value="Rhodanese"/>
    <property type="match status" value="1"/>
</dbReference>
<keyword evidence="3" id="KW-1185">Reference proteome</keyword>
<dbReference type="PANTHER" id="PTHR43031">
    <property type="entry name" value="FAD-DEPENDENT OXIDOREDUCTASE"/>
    <property type="match status" value="1"/>
</dbReference>
<comment type="caution">
    <text evidence="2">The sequence shown here is derived from an EMBL/GenBank/DDBJ whole genome shotgun (WGS) entry which is preliminary data.</text>
</comment>
<sequence length="155" mass="17096">MTKNKVKNSLSVEPAPITKNGAFNTIATPPEQALRYFAGKLACETDCSDVYTDIQAGNNSYILLDVRSVEAFEKSHAIGAVNLPHGQINAEALARYATNTQFVVYCWGPGCNGATKAAFKIAALGYEVKEMLGGIHYWEDFERYPVNRRMNKAQQ</sequence>
<organism evidence="2 3">
    <name type="scientific">Colwellia asteriadis</name>
    <dbReference type="NCBI Taxonomy" id="517723"/>
    <lineage>
        <taxon>Bacteria</taxon>
        <taxon>Pseudomonadati</taxon>
        <taxon>Pseudomonadota</taxon>
        <taxon>Gammaproteobacteria</taxon>
        <taxon>Alteromonadales</taxon>
        <taxon>Colwelliaceae</taxon>
        <taxon>Colwellia</taxon>
    </lineage>
</organism>
<accession>A0ABP3WL22</accession>
<dbReference type="PROSITE" id="PS50206">
    <property type="entry name" value="RHODANESE_3"/>
    <property type="match status" value="1"/>
</dbReference>
<dbReference type="Proteomes" id="UP001500021">
    <property type="component" value="Unassembled WGS sequence"/>
</dbReference>
<dbReference type="SMART" id="SM00450">
    <property type="entry name" value="RHOD"/>
    <property type="match status" value="1"/>
</dbReference>
<name>A0ABP3WL22_9GAMM</name>
<dbReference type="InterPro" id="IPR001763">
    <property type="entry name" value="Rhodanese-like_dom"/>
</dbReference>
<protein>
    <recommendedName>
        <fullName evidence="1">Rhodanese domain-containing protein</fullName>
    </recommendedName>
</protein>
<reference evidence="3" key="1">
    <citation type="journal article" date="2019" name="Int. J. Syst. Evol. Microbiol.">
        <title>The Global Catalogue of Microorganisms (GCM) 10K type strain sequencing project: providing services to taxonomists for standard genome sequencing and annotation.</title>
        <authorList>
            <consortium name="The Broad Institute Genomics Platform"/>
            <consortium name="The Broad Institute Genome Sequencing Center for Infectious Disease"/>
            <person name="Wu L."/>
            <person name="Ma J."/>
        </authorList>
    </citation>
    <scope>NUCLEOTIDE SEQUENCE [LARGE SCALE GENOMIC DNA]</scope>
    <source>
        <strain evidence="3">JCM 15608</strain>
    </source>
</reference>
<evidence type="ECO:0000259" key="1">
    <source>
        <dbReference type="PROSITE" id="PS50206"/>
    </source>
</evidence>
<dbReference type="RefSeq" id="WP_215979984.1">
    <property type="nucleotide sequence ID" value="NZ_BAAAFA010000011.1"/>
</dbReference>
<evidence type="ECO:0000313" key="3">
    <source>
        <dbReference type="Proteomes" id="UP001500021"/>
    </source>
</evidence>
<evidence type="ECO:0000313" key="2">
    <source>
        <dbReference type="EMBL" id="GAA0822262.1"/>
    </source>
</evidence>
<dbReference type="PANTHER" id="PTHR43031:SF1">
    <property type="entry name" value="PYRIDINE NUCLEOTIDE-DISULPHIDE OXIDOREDUCTASE"/>
    <property type="match status" value="1"/>
</dbReference>
<dbReference type="InterPro" id="IPR050229">
    <property type="entry name" value="GlpE_sulfurtransferase"/>
</dbReference>